<evidence type="ECO:0000313" key="1">
    <source>
        <dbReference type="EMBL" id="MCA1857357.1"/>
    </source>
</evidence>
<dbReference type="InterPro" id="IPR003673">
    <property type="entry name" value="CoA-Trfase_fam_III"/>
</dbReference>
<dbReference type="EMBL" id="JAHYBX010000006">
    <property type="protein sequence ID" value="MCA1857357.1"/>
    <property type="molecule type" value="Genomic_DNA"/>
</dbReference>
<proteinExistence type="predicted"/>
<organism evidence="1 2">
    <name type="scientific">Massilia hydrophila</name>
    <dbReference type="NCBI Taxonomy" id="3044279"/>
    <lineage>
        <taxon>Bacteria</taxon>
        <taxon>Pseudomonadati</taxon>
        <taxon>Pseudomonadota</taxon>
        <taxon>Betaproteobacteria</taxon>
        <taxon>Burkholderiales</taxon>
        <taxon>Oxalobacteraceae</taxon>
        <taxon>Telluria group</taxon>
        <taxon>Massilia</taxon>
    </lineage>
</organism>
<dbReference type="RefSeq" id="WP_225239573.1">
    <property type="nucleotide sequence ID" value="NZ_JAHYBX010000006.1"/>
</dbReference>
<dbReference type="InterPro" id="IPR023606">
    <property type="entry name" value="CoA-Trfase_III_dom_1_sf"/>
</dbReference>
<dbReference type="PANTHER" id="PTHR48228">
    <property type="entry name" value="SUCCINYL-COA--D-CITRAMALATE COA-TRANSFERASE"/>
    <property type="match status" value="1"/>
</dbReference>
<dbReference type="Pfam" id="PF02515">
    <property type="entry name" value="CoA_transf_3"/>
    <property type="match status" value="1"/>
</dbReference>
<evidence type="ECO:0000313" key="2">
    <source>
        <dbReference type="Proteomes" id="UP001198602"/>
    </source>
</evidence>
<dbReference type="Proteomes" id="UP001198602">
    <property type="component" value="Unassembled WGS sequence"/>
</dbReference>
<accession>A0ABS7YCD7</accession>
<reference evidence="1 2" key="1">
    <citation type="submission" date="2021-07" db="EMBL/GenBank/DDBJ databases">
        <title>Characterization of Violacein-producing bacteria and related species.</title>
        <authorList>
            <person name="Wilson H.S."/>
            <person name="De Leon M.E."/>
        </authorList>
    </citation>
    <scope>NUCLEOTIDE SEQUENCE [LARGE SCALE GENOMIC DNA]</scope>
    <source>
        <strain evidence="1 2">HSC-2F05</strain>
    </source>
</reference>
<keyword evidence="2" id="KW-1185">Reference proteome</keyword>
<dbReference type="GO" id="GO:0016740">
    <property type="term" value="F:transferase activity"/>
    <property type="evidence" value="ECO:0007669"/>
    <property type="project" value="UniProtKB-KW"/>
</dbReference>
<sequence length="385" mass="40850">MKLEGIRVLDLSQFLPGPHLTMMMADHGADVIKIEPPTGEPVREVGLRQNGHSVWFRNTHRNKRCMTLDLKRPEAVAVFLQMAASADVIVEAFRPGVVARLGIGYEAVRARNPGIVYCSISAFGQTGPLSRKPAHDLSIQAETGLLSVNLGADGTPAMPGMPAADMAASLMALSAILMALLRRAYGGGGDYIDLSMQDALLAWTPNVMGPPFAEGRDPVVRDERSWGGAAMYGIYATADGRHLSLGGSEPKFAASLLGALGRPDLAAACRLPPGPAQEEVRQFLRATFATRSLAEWTAFMAPLDVCWAPVRTLTEALASEQVAARGMLVEDPPGQPHLGLPIRFREEPGRLVPRLDQPGESTAAILAELGLDAAAVAALRAAGAV</sequence>
<dbReference type="InterPro" id="IPR050509">
    <property type="entry name" value="CoA-transferase_III"/>
</dbReference>
<dbReference type="SUPFAM" id="SSF89796">
    <property type="entry name" value="CoA-transferase family III (CaiB/BaiF)"/>
    <property type="match status" value="1"/>
</dbReference>
<comment type="caution">
    <text evidence="1">The sequence shown here is derived from an EMBL/GenBank/DDBJ whole genome shotgun (WGS) entry which is preliminary data.</text>
</comment>
<dbReference type="InterPro" id="IPR044855">
    <property type="entry name" value="CoA-Trfase_III_dom3_sf"/>
</dbReference>
<name>A0ABS7YCD7_9BURK</name>
<protein>
    <submittedName>
        <fullName evidence="1">CoA transferase</fullName>
    </submittedName>
</protein>
<dbReference type="Gene3D" id="3.40.50.10540">
    <property type="entry name" value="Crotonobetainyl-coa:carnitine coa-transferase, domain 1"/>
    <property type="match status" value="1"/>
</dbReference>
<gene>
    <name evidence="1" type="ORF">LE190_15695</name>
</gene>
<keyword evidence="1" id="KW-0808">Transferase</keyword>
<dbReference type="Gene3D" id="3.30.1540.10">
    <property type="entry name" value="formyl-coa transferase, domain 3"/>
    <property type="match status" value="1"/>
</dbReference>
<dbReference type="PANTHER" id="PTHR48228:SF5">
    <property type="entry name" value="ALPHA-METHYLACYL-COA RACEMASE"/>
    <property type="match status" value="1"/>
</dbReference>